<feature type="compositionally biased region" description="Polar residues" evidence="1">
    <location>
        <begin position="127"/>
        <end position="145"/>
    </location>
</feature>
<evidence type="ECO:0000313" key="4">
    <source>
        <dbReference type="EMBL" id="CAG6016209.1"/>
    </source>
</evidence>
<dbReference type="OrthoDB" id="8962741at2759"/>
<feature type="domain" description="Fibronectin type-III" evidence="3">
    <location>
        <begin position="134"/>
        <end position="237"/>
    </location>
</feature>
<dbReference type="CDD" id="cd00063">
    <property type="entry name" value="FN3"/>
    <property type="match status" value="1"/>
</dbReference>
<evidence type="ECO:0000313" key="5">
    <source>
        <dbReference type="Proteomes" id="UP000677803"/>
    </source>
</evidence>
<feature type="compositionally biased region" description="Polar residues" evidence="1">
    <location>
        <begin position="415"/>
        <end position="424"/>
    </location>
</feature>
<proteinExistence type="predicted"/>
<dbReference type="AlphaFoldDB" id="A0A8S4BM84"/>
<feature type="region of interest" description="Disordered" evidence="1">
    <location>
        <begin position="113"/>
        <end position="145"/>
    </location>
</feature>
<evidence type="ECO:0000259" key="3">
    <source>
        <dbReference type="PROSITE" id="PS50853"/>
    </source>
</evidence>
<feature type="compositionally biased region" description="Gly residues" evidence="1">
    <location>
        <begin position="426"/>
        <end position="438"/>
    </location>
</feature>
<name>A0A8S4BM84_9TELE</name>
<dbReference type="InterPro" id="IPR013783">
    <property type="entry name" value="Ig-like_fold"/>
</dbReference>
<feature type="chain" id="PRO_5035903044" evidence="2">
    <location>
        <begin position="29"/>
        <end position="438"/>
    </location>
</feature>
<dbReference type="Proteomes" id="UP000677803">
    <property type="component" value="Unassembled WGS sequence"/>
</dbReference>
<comment type="caution">
    <text evidence="4">The sequence shown here is derived from an EMBL/GenBank/DDBJ whole genome shotgun (WGS) entry which is preliminary data.</text>
</comment>
<keyword evidence="2" id="KW-0732">Signal</keyword>
<dbReference type="InterPro" id="IPR003961">
    <property type="entry name" value="FN3_dom"/>
</dbReference>
<sequence length="438" mass="46583">MRKTRDLPGSLQRWTPLLLLLIPAPSAPDSSRGSGTRLDCSTGCESMSCRFQPQEQDCSGYNLTVTDHQAQHGDKVLDCPFVSPCESGWCCCSVPIQFVMEETYSATVWKQDQPVESREISSSSSRAQTSVEVKPQTPTDLSVRESNGNVEVQWSQEESCHSAGLKAEVAYRKKEGGQGPTVQRVRPAEAGGRFVYEISGQDLEAGATYAVSVRTGSELSERLSDSSPELEFTAPQAVGGHSAPVAAAVSFSMAAVLLPAAAFFCYKKLKSGWCDRLAKCPVPELLDWGPVGQELLPPSEAAVWPVTLVPAVPGHPDYHPPGSETPPATDEIRTTPEWLRFENMTYCAPLLPGEMFSSWAGGAEGDQQVPAGLVSTGPEGPAYVTVDVRYQASDPETGRLSQSEDSALCPDPCGTGTTPAPSFTSGGRGGSEGSGAES</sequence>
<dbReference type="Gene3D" id="2.60.40.10">
    <property type="entry name" value="Immunoglobulins"/>
    <property type="match status" value="1"/>
</dbReference>
<evidence type="ECO:0000256" key="2">
    <source>
        <dbReference type="SAM" id="SignalP"/>
    </source>
</evidence>
<protein>
    <submittedName>
        <fullName evidence="4">(Atlantic silverside) hypothetical protein</fullName>
    </submittedName>
</protein>
<gene>
    <name evidence="4" type="ORF">MMEN_LOCUS20237</name>
</gene>
<reference evidence="4" key="1">
    <citation type="submission" date="2021-05" db="EMBL/GenBank/DDBJ databases">
        <authorList>
            <person name="Tigano A."/>
        </authorList>
    </citation>
    <scope>NUCLEOTIDE SEQUENCE</scope>
</reference>
<dbReference type="PROSITE" id="PS50853">
    <property type="entry name" value="FN3"/>
    <property type="match status" value="1"/>
</dbReference>
<dbReference type="SUPFAM" id="SSF49265">
    <property type="entry name" value="Fibronectin type III"/>
    <property type="match status" value="1"/>
</dbReference>
<dbReference type="InterPro" id="IPR036116">
    <property type="entry name" value="FN3_sf"/>
</dbReference>
<keyword evidence="5" id="KW-1185">Reference proteome</keyword>
<feature type="region of interest" description="Disordered" evidence="1">
    <location>
        <begin position="393"/>
        <end position="438"/>
    </location>
</feature>
<evidence type="ECO:0000256" key="1">
    <source>
        <dbReference type="SAM" id="MobiDB-lite"/>
    </source>
</evidence>
<organism evidence="4 5">
    <name type="scientific">Menidia menidia</name>
    <name type="common">Atlantic silverside</name>
    <dbReference type="NCBI Taxonomy" id="238744"/>
    <lineage>
        <taxon>Eukaryota</taxon>
        <taxon>Metazoa</taxon>
        <taxon>Chordata</taxon>
        <taxon>Craniata</taxon>
        <taxon>Vertebrata</taxon>
        <taxon>Euteleostomi</taxon>
        <taxon>Actinopterygii</taxon>
        <taxon>Neopterygii</taxon>
        <taxon>Teleostei</taxon>
        <taxon>Neoteleostei</taxon>
        <taxon>Acanthomorphata</taxon>
        <taxon>Ovalentaria</taxon>
        <taxon>Atherinomorphae</taxon>
        <taxon>Atheriniformes</taxon>
        <taxon>Atherinopsidae</taxon>
        <taxon>Menidiinae</taxon>
        <taxon>Menidia</taxon>
    </lineage>
</organism>
<accession>A0A8S4BM84</accession>
<dbReference type="EMBL" id="CAJRST010039589">
    <property type="protein sequence ID" value="CAG6016209.1"/>
    <property type="molecule type" value="Genomic_DNA"/>
</dbReference>
<feature type="signal peptide" evidence="2">
    <location>
        <begin position="1"/>
        <end position="28"/>
    </location>
</feature>